<evidence type="ECO:0000313" key="3">
    <source>
        <dbReference type="Proteomes" id="UP000037939"/>
    </source>
</evidence>
<keyword evidence="1" id="KW-0472">Membrane</keyword>
<dbReference type="AlphaFoldDB" id="A0A0N0XL47"/>
<evidence type="ECO:0008006" key="4">
    <source>
        <dbReference type="Google" id="ProtNLM"/>
    </source>
</evidence>
<keyword evidence="3" id="KW-1185">Reference proteome</keyword>
<keyword evidence="1" id="KW-0812">Transmembrane</keyword>
<feature type="transmembrane region" description="Helical" evidence="1">
    <location>
        <begin position="18"/>
        <end position="39"/>
    </location>
</feature>
<gene>
    <name evidence="2" type="ORF">WG78_01760</name>
</gene>
<reference evidence="2 3" key="1">
    <citation type="submission" date="2015-07" db="EMBL/GenBank/DDBJ databases">
        <title>Draft genome sequence of the Amantichitinum ursilacus IGB-41, a new chitin-degrading bacterium.</title>
        <authorList>
            <person name="Kirstahler P."/>
            <person name="Guenther M."/>
            <person name="Grumaz C."/>
            <person name="Rupp S."/>
            <person name="Zibek S."/>
            <person name="Sohn K."/>
        </authorList>
    </citation>
    <scope>NUCLEOTIDE SEQUENCE [LARGE SCALE GENOMIC DNA]</scope>
    <source>
        <strain evidence="2 3">IGB-41</strain>
    </source>
</reference>
<evidence type="ECO:0000256" key="1">
    <source>
        <dbReference type="SAM" id="Phobius"/>
    </source>
</evidence>
<organism evidence="2 3">
    <name type="scientific">Amantichitinum ursilacus</name>
    <dbReference type="NCBI Taxonomy" id="857265"/>
    <lineage>
        <taxon>Bacteria</taxon>
        <taxon>Pseudomonadati</taxon>
        <taxon>Pseudomonadota</taxon>
        <taxon>Betaproteobacteria</taxon>
        <taxon>Neisseriales</taxon>
        <taxon>Chitinibacteraceae</taxon>
        <taxon>Amantichitinum</taxon>
    </lineage>
</organism>
<protein>
    <recommendedName>
        <fullName evidence="4">Type II secretion system protein G</fullName>
    </recommendedName>
</protein>
<dbReference type="Proteomes" id="UP000037939">
    <property type="component" value="Unassembled WGS sequence"/>
</dbReference>
<evidence type="ECO:0000313" key="2">
    <source>
        <dbReference type="EMBL" id="KPC55343.1"/>
    </source>
</evidence>
<sequence>MERAMPTGKRTTATGFTYIWALMVLVLLSVALSVVGPIWSAQVRREREQALIRTGFLYAAAIENYYNQSPGSLKQYPSDLTQLLRDGRYVSTMRYLRALYADPVSGRAFVPIKNAQGAVVGVASASPAAPLAAAGWTDGQHALPPAAHYADWQFLAQVKP</sequence>
<name>A0A0N0XL47_9NEIS</name>
<dbReference type="STRING" id="857265.WG78_01760"/>
<dbReference type="EMBL" id="LAQT01000001">
    <property type="protein sequence ID" value="KPC55343.1"/>
    <property type="molecule type" value="Genomic_DNA"/>
</dbReference>
<proteinExistence type="predicted"/>
<comment type="caution">
    <text evidence="2">The sequence shown here is derived from an EMBL/GenBank/DDBJ whole genome shotgun (WGS) entry which is preliminary data.</text>
</comment>
<accession>A0A0N0XL47</accession>
<keyword evidence="1" id="KW-1133">Transmembrane helix</keyword>